<dbReference type="AlphaFoldDB" id="A0A7W7PIL2"/>
<dbReference type="Proteomes" id="UP000556084">
    <property type="component" value="Unassembled WGS sequence"/>
</dbReference>
<feature type="region of interest" description="Disordered" evidence="1">
    <location>
        <begin position="295"/>
        <end position="536"/>
    </location>
</feature>
<comment type="caution">
    <text evidence="2">The sequence shown here is derived from an EMBL/GenBank/DDBJ whole genome shotgun (WGS) entry which is preliminary data.</text>
</comment>
<dbReference type="EMBL" id="JACHJH010000002">
    <property type="protein sequence ID" value="MBB4892146.1"/>
    <property type="molecule type" value="Genomic_DNA"/>
</dbReference>
<feature type="compositionally biased region" description="Low complexity" evidence="1">
    <location>
        <begin position="302"/>
        <end position="313"/>
    </location>
</feature>
<feature type="compositionally biased region" description="Low complexity" evidence="1">
    <location>
        <begin position="321"/>
        <end position="331"/>
    </location>
</feature>
<feature type="compositionally biased region" description="Basic and acidic residues" evidence="1">
    <location>
        <begin position="9"/>
        <end position="20"/>
    </location>
</feature>
<feature type="region of interest" description="Disordered" evidence="1">
    <location>
        <begin position="1"/>
        <end position="22"/>
    </location>
</feature>
<name>A0A7W7PIL2_9ACTN</name>
<gene>
    <name evidence="2" type="ORF">FHS39_001157</name>
</gene>
<organism evidence="2 3">
    <name type="scientific">Streptomyces olivoverticillatus</name>
    <dbReference type="NCBI Taxonomy" id="66427"/>
    <lineage>
        <taxon>Bacteria</taxon>
        <taxon>Bacillati</taxon>
        <taxon>Actinomycetota</taxon>
        <taxon>Actinomycetes</taxon>
        <taxon>Kitasatosporales</taxon>
        <taxon>Streptomycetaceae</taxon>
        <taxon>Streptomyces</taxon>
    </lineage>
</organism>
<keyword evidence="3" id="KW-1185">Reference proteome</keyword>
<sequence>MTGPLMKGPEPHHSPVDPRRPVSFSAVAPDFTGYSHQELEAMVEHADPARVSTVAEKLKGAAKDIKDVGEDLKKYIAHVPWEGEGGDAFRNWGADMANATLKLGDCSEAAGKWMHEAASMLDHAQRAMPKYSTSAKSTLNAYLSHHPQPLGMVPDPLTANGDGGLQGAGPTQAQAFAAQQRLHDDHMQAAQQIGNLVQAYGHSEHQIWAVERPNFPVIPVKFMPERRATDDRQYEPMPGAAGGSQGNEGSAVTMPQGGAPSGGGVGSATPAISPLGVAPSVPPVATGIDGGVAVPTAPPVPSTGTVPPSGASLPSPPASQPPGVVIPPTIGVGPGTSGVPAGGSRLPSGARPPVRQGRGSVGGLPLPHLPDASRDGIAGGRPVPRETGTPSAGAPRGSIFGAEPGETQGQGRPPMSPGGGFAAAPGAPAGSRSVTSGRRLATQPGGVIGGQGTSRPGAQGDRPFTPGGTGLVRGGRPGEGSGSSAVGNQAGLTPHALGSGGPQPRGRRAGQRPDYLMEDEETWTQGSRRVSPPVID</sequence>
<feature type="region of interest" description="Disordered" evidence="1">
    <location>
        <begin position="230"/>
        <end position="267"/>
    </location>
</feature>
<evidence type="ECO:0000313" key="2">
    <source>
        <dbReference type="EMBL" id="MBB4892146.1"/>
    </source>
</evidence>
<evidence type="ECO:0000313" key="3">
    <source>
        <dbReference type="Proteomes" id="UP000556084"/>
    </source>
</evidence>
<evidence type="ECO:0000256" key="1">
    <source>
        <dbReference type="SAM" id="MobiDB-lite"/>
    </source>
</evidence>
<accession>A0A7W7PIL2</accession>
<protein>
    <submittedName>
        <fullName evidence="2">Uncharacterized protein YukE</fullName>
    </submittedName>
</protein>
<proteinExistence type="predicted"/>
<reference evidence="2 3" key="1">
    <citation type="submission" date="2020-08" db="EMBL/GenBank/DDBJ databases">
        <title>Genomic Encyclopedia of Type Strains, Phase III (KMG-III): the genomes of soil and plant-associated and newly described type strains.</title>
        <authorList>
            <person name="Whitman W."/>
        </authorList>
    </citation>
    <scope>NUCLEOTIDE SEQUENCE [LARGE SCALE GENOMIC DNA]</scope>
    <source>
        <strain evidence="2 3">CECT 3266</strain>
    </source>
</reference>
<dbReference type="RefSeq" id="WP_184346888.1">
    <property type="nucleotide sequence ID" value="NZ_JACHJH010000002.1"/>
</dbReference>
<feature type="compositionally biased region" description="Gly residues" evidence="1">
    <location>
        <begin position="467"/>
        <end position="481"/>
    </location>
</feature>